<dbReference type="Pfam" id="PF08044">
    <property type="entry name" value="DUF1707"/>
    <property type="match status" value="1"/>
</dbReference>
<gene>
    <name evidence="2" type="ORF">KGQ19_43460</name>
</gene>
<organism evidence="2 3">
    <name type="scientific">Catenulispora pinistramenti</name>
    <dbReference type="NCBI Taxonomy" id="2705254"/>
    <lineage>
        <taxon>Bacteria</taxon>
        <taxon>Bacillati</taxon>
        <taxon>Actinomycetota</taxon>
        <taxon>Actinomycetes</taxon>
        <taxon>Catenulisporales</taxon>
        <taxon>Catenulisporaceae</taxon>
        <taxon>Catenulispora</taxon>
    </lineage>
</organism>
<feature type="domain" description="DUF1707" evidence="1">
    <location>
        <begin position="1"/>
        <end position="53"/>
    </location>
</feature>
<dbReference type="PANTHER" id="PTHR40763">
    <property type="entry name" value="MEMBRANE PROTEIN-RELATED"/>
    <property type="match status" value="1"/>
</dbReference>
<accession>A0ABS5L5V6</accession>
<keyword evidence="3" id="KW-1185">Reference proteome</keyword>
<protein>
    <submittedName>
        <fullName evidence="2">DUF1707 domain-containing protein</fullName>
    </submittedName>
</protein>
<proteinExistence type="predicted"/>
<dbReference type="InterPro" id="IPR012551">
    <property type="entry name" value="DUF1707_SHOCT-like"/>
</dbReference>
<evidence type="ECO:0000313" key="2">
    <source>
        <dbReference type="EMBL" id="MBS2553733.1"/>
    </source>
</evidence>
<dbReference type="EMBL" id="JAAFYZ010000280">
    <property type="protein sequence ID" value="MBS2553733.1"/>
    <property type="molecule type" value="Genomic_DNA"/>
</dbReference>
<comment type="caution">
    <text evidence="2">The sequence shown here is derived from an EMBL/GenBank/DDBJ whole genome shotgun (WGS) entry which is preliminary data.</text>
</comment>
<dbReference type="PANTHER" id="PTHR40763:SF5">
    <property type="entry name" value="MEMBRANE PROTEIN"/>
    <property type="match status" value="1"/>
</dbReference>
<reference evidence="2 3" key="1">
    <citation type="submission" date="2020-02" db="EMBL/GenBank/DDBJ databases">
        <title>Acidophilic actinobacteria isolated from forest soil.</title>
        <authorList>
            <person name="Golinska P."/>
        </authorList>
    </citation>
    <scope>NUCLEOTIDE SEQUENCE [LARGE SCALE GENOMIC DNA]</scope>
    <source>
        <strain evidence="2 3">NL8</strain>
    </source>
</reference>
<dbReference type="Proteomes" id="UP000730482">
    <property type="component" value="Unassembled WGS sequence"/>
</dbReference>
<evidence type="ECO:0000313" key="3">
    <source>
        <dbReference type="Proteomes" id="UP000730482"/>
    </source>
</evidence>
<name>A0ABS5L5V6_9ACTN</name>
<sequence>MRASHADRDRVVETLRIAAGDGRLSAEELDARLESALTARTLGQLAELTSDLPADTGPGLGTLPVTGAPPARDVLVIDQVGGQFTRIGGWTVPGRIEVRSKMCDVLLDFSAAVITRDVLRIDCDMRLGKLIIVGGPDAEIDTDGLTLAFAQVRLRGDRRNRHDMGRGATQPLRIEITGTLKYGKVIERRARRRRSAR</sequence>
<evidence type="ECO:0000259" key="1">
    <source>
        <dbReference type="Pfam" id="PF08044"/>
    </source>
</evidence>